<dbReference type="AlphaFoldDB" id="A0A518CXU9"/>
<gene>
    <name evidence="1" type="ORF">Pla163_11270</name>
</gene>
<dbReference type="EMBL" id="CP036290">
    <property type="protein sequence ID" value="QDU84026.1"/>
    <property type="molecule type" value="Genomic_DNA"/>
</dbReference>
<evidence type="ECO:0000313" key="2">
    <source>
        <dbReference type="Proteomes" id="UP000319342"/>
    </source>
</evidence>
<evidence type="ECO:0000313" key="1">
    <source>
        <dbReference type="EMBL" id="QDU84026.1"/>
    </source>
</evidence>
<accession>A0A518CXU9</accession>
<dbReference type="Proteomes" id="UP000319342">
    <property type="component" value="Chromosome"/>
</dbReference>
<keyword evidence="2" id="KW-1185">Reference proteome</keyword>
<protein>
    <submittedName>
        <fullName evidence="1">Uncharacterized protein</fullName>
    </submittedName>
</protein>
<proteinExistence type="predicted"/>
<dbReference type="RefSeq" id="WP_419186347.1">
    <property type="nucleotide sequence ID" value="NZ_CP036290.1"/>
</dbReference>
<reference evidence="1 2" key="1">
    <citation type="submission" date="2019-02" db="EMBL/GenBank/DDBJ databases">
        <title>Deep-cultivation of Planctomycetes and their phenomic and genomic characterization uncovers novel biology.</title>
        <authorList>
            <person name="Wiegand S."/>
            <person name="Jogler M."/>
            <person name="Boedeker C."/>
            <person name="Pinto D."/>
            <person name="Vollmers J."/>
            <person name="Rivas-Marin E."/>
            <person name="Kohn T."/>
            <person name="Peeters S.H."/>
            <person name="Heuer A."/>
            <person name="Rast P."/>
            <person name="Oberbeckmann S."/>
            <person name="Bunk B."/>
            <person name="Jeske O."/>
            <person name="Meyerdierks A."/>
            <person name="Storesund J.E."/>
            <person name="Kallscheuer N."/>
            <person name="Luecker S."/>
            <person name="Lage O.M."/>
            <person name="Pohl T."/>
            <person name="Merkel B.J."/>
            <person name="Hornburger P."/>
            <person name="Mueller R.-W."/>
            <person name="Bruemmer F."/>
            <person name="Labrenz M."/>
            <person name="Spormann A.M."/>
            <person name="Op den Camp H."/>
            <person name="Overmann J."/>
            <person name="Amann R."/>
            <person name="Jetten M.S.M."/>
            <person name="Mascher T."/>
            <person name="Medema M.H."/>
            <person name="Devos D.P."/>
            <person name="Kaster A.-K."/>
            <person name="Ovreas L."/>
            <person name="Rohde M."/>
            <person name="Galperin M.Y."/>
            <person name="Jogler C."/>
        </authorList>
    </citation>
    <scope>NUCLEOTIDE SEQUENCE [LARGE SCALE GENOMIC DNA]</scope>
    <source>
        <strain evidence="1 2">Pla163</strain>
    </source>
</reference>
<name>A0A518CXU9_9BACT</name>
<organism evidence="1 2">
    <name type="scientific">Rohdeia mirabilis</name>
    <dbReference type="NCBI Taxonomy" id="2528008"/>
    <lineage>
        <taxon>Bacteria</taxon>
        <taxon>Pseudomonadati</taxon>
        <taxon>Planctomycetota</taxon>
        <taxon>Planctomycetia</taxon>
        <taxon>Planctomycetia incertae sedis</taxon>
        <taxon>Rohdeia</taxon>
    </lineage>
</organism>
<sequence length="58" mass="5992">MPDAEAKGRPVATLVGLAVESPGLVERIEATTRWHDLEGAVDEALAYAEAVLAMGEGG</sequence>